<keyword evidence="2" id="KW-1185">Reference proteome</keyword>
<dbReference type="STRING" id="340021.TM5383_00681"/>
<dbReference type="Gene3D" id="2.40.160.130">
    <property type="entry name" value="Capsule assembly protein Wzi"/>
    <property type="match status" value="1"/>
</dbReference>
<dbReference type="Proteomes" id="UP000051681">
    <property type="component" value="Unassembled WGS sequence"/>
</dbReference>
<evidence type="ECO:0008006" key="3">
    <source>
        <dbReference type="Google" id="ProtNLM"/>
    </source>
</evidence>
<organism evidence="1 2">
    <name type="scientific">Thalassovita mediterranea</name>
    <dbReference type="NCBI Taxonomy" id="340021"/>
    <lineage>
        <taxon>Bacteria</taxon>
        <taxon>Pseudomonadati</taxon>
        <taxon>Pseudomonadota</taxon>
        <taxon>Alphaproteobacteria</taxon>
        <taxon>Rhodobacterales</taxon>
        <taxon>Roseobacteraceae</taxon>
        <taxon>Thalassovita</taxon>
    </lineage>
</organism>
<dbReference type="InterPro" id="IPR038636">
    <property type="entry name" value="Wzi_sf"/>
</dbReference>
<evidence type="ECO:0000313" key="1">
    <source>
        <dbReference type="EMBL" id="CUH83491.1"/>
    </source>
</evidence>
<sequence length="241" mass="25628">MGMRARIRPIENLELDFVRTAQFGGAGQPQDFNTLLRVLGGRSNEGAARGANQMAGIGLSYSLPNLGGGSRIYYQFVGEDEAGYFPSCLMHMGGVETNTLLFGIRSQITIEHKDTTIARTTSGACGANTAYQNGTFSYANNGVVLGSAIDTQGKATTLYMKHKLDETSVNWSVGHYTINDQSLATHRLSTTRATGLVATAGLSQPLLGGTVSALIAHQDFDLNTAGFDKGTRVGVSFQTSF</sequence>
<dbReference type="Pfam" id="PF14052">
    <property type="entry name" value="Caps_assemb_Wzi"/>
    <property type="match status" value="1"/>
</dbReference>
<proteinExistence type="predicted"/>
<gene>
    <name evidence="1" type="ORF">TM5383_00681</name>
</gene>
<accession>A0A0N7M1J6</accession>
<dbReference type="InterPro" id="IPR026950">
    <property type="entry name" value="Caps_assemb_Wzi"/>
</dbReference>
<name>A0A0N7M1J6_9RHOB</name>
<dbReference type="AlphaFoldDB" id="A0A0N7M1J6"/>
<protein>
    <recommendedName>
        <fullName evidence="3">Autotransporter domain-containing protein</fullName>
    </recommendedName>
</protein>
<dbReference type="EMBL" id="CYSF01000005">
    <property type="protein sequence ID" value="CUH83491.1"/>
    <property type="molecule type" value="Genomic_DNA"/>
</dbReference>
<evidence type="ECO:0000313" key="2">
    <source>
        <dbReference type="Proteomes" id="UP000051681"/>
    </source>
</evidence>
<reference evidence="1 2" key="1">
    <citation type="submission" date="2015-09" db="EMBL/GenBank/DDBJ databases">
        <authorList>
            <consortium name="Swine Surveillance"/>
        </authorList>
    </citation>
    <scope>NUCLEOTIDE SEQUENCE [LARGE SCALE GENOMIC DNA]</scope>
    <source>
        <strain evidence="1 2">CECT 8383</strain>
    </source>
</reference>